<dbReference type="InterPro" id="IPR036869">
    <property type="entry name" value="J_dom_sf"/>
</dbReference>
<dbReference type="GeneID" id="18931357"/>
<evidence type="ECO:0008006" key="4">
    <source>
        <dbReference type="Google" id="ProtNLM"/>
    </source>
</evidence>
<feature type="compositionally biased region" description="Polar residues" evidence="1">
    <location>
        <begin position="140"/>
        <end position="149"/>
    </location>
</feature>
<name>F4SCP9_MELLP</name>
<dbReference type="AlphaFoldDB" id="F4SCP9"/>
<accession>F4SCP9</accession>
<dbReference type="HOGENOM" id="CLU_1332195_0_0_1"/>
<dbReference type="RefSeq" id="XP_007419149.1">
    <property type="nucleotide sequence ID" value="XM_007419087.1"/>
</dbReference>
<dbReference type="VEuPathDB" id="FungiDB:MELLADRAFT_69900"/>
<sequence length="206" mass="23414">MRESCYDILGVKRHDNQDAILHSFLVHRLMLNREGSSQDRAHYRRVKNAFEILHDPAKRRLHDAFLDSNAHSPRPSSSSPAPAAPRLQYQALRAGSSTQVRTTNNRTLVDFTPTLDPHKSGAKERRLYLYGDSEKGSNPPFATNESTIPFPTKIPWPTIKRKEAKDNMAAYVDPPKPQALPESENGKEKQIEAKRRPSKLQKKRPS</sequence>
<proteinExistence type="predicted"/>
<gene>
    <name evidence="2" type="ORF">MELLADRAFT_69900</name>
</gene>
<feature type="compositionally biased region" description="Basic residues" evidence="1">
    <location>
        <begin position="196"/>
        <end position="206"/>
    </location>
</feature>
<keyword evidence="3" id="KW-1185">Reference proteome</keyword>
<dbReference type="Gene3D" id="1.10.287.110">
    <property type="entry name" value="DnaJ domain"/>
    <property type="match status" value="1"/>
</dbReference>
<evidence type="ECO:0000313" key="2">
    <source>
        <dbReference type="EMBL" id="EGF97581.1"/>
    </source>
</evidence>
<dbReference type="EMBL" id="GL883215">
    <property type="protein sequence ID" value="EGF97581.1"/>
    <property type="molecule type" value="Genomic_DNA"/>
</dbReference>
<protein>
    <recommendedName>
        <fullName evidence="4">J domain-containing protein</fullName>
    </recommendedName>
</protein>
<dbReference type="InParanoid" id="F4SCP9"/>
<feature type="compositionally biased region" description="Basic and acidic residues" evidence="1">
    <location>
        <begin position="184"/>
        <end position="195"/>
    </location>
</feature>
<evidence type="ECO:0000256" key="1">
    <source>
        <dbReference type="SAM" id="MobiDB-lite"/>
    </source>
</evidence>
<dbReference type="SUPFAM" id="SSF46565">
    <property type="entry name" value="Chaperone J-domain"/>
    <property type="match status" value="1"/>
</dbReference>
<evidence type="ECO:0000313" key="3">
    <source>
        <dbReference type="Proteomes" id="UP000001072"/>
    </source>
</evidence>
<feature type="region of interest" description="Disordered" evidence="1">
    <location>
        <begin position="131"/>
        <end position="206"/>
    </location>
</feature>
<dbReference type="KEGG" id="mlr:MELLADRAFT_69900"/>
<reference evidence="3" key="1">
    <citation type="journal article" date="2011" name="Proc. Natl. Acad. Sci. U.S.A.">
        <title>Obligate biotrophy features unraveled by the genomic analysis of rust fungi.</title>
        <authorList>
            <person name="Duplessis S."/>
            <person name="Cuomo C.A."/>
            <person name="Lin Y.-C."/>
            <person name="Aerts A."/>
            <person name="Tisserant E."/>
            <person name="Veneault-Fourrey C."/>
            <person name="Joly D.L."/>
            <person name="Hacquard S."/>
            <person name="Amselem J."/>
            <person name="Cantarel B.L."/>
            <person name="Chiu R."/>
            <person name="Coutinho P.M."/>
            <person name="Feau N."/>
            <person name="Field M."/>
            <person name="Frey P."/>
            <person name="Gelhaye E."/>
            <person name="Goldberg J."/>
            <person name="Grabherr M.G."/>
            <person name="Kodira C.D."/>
            <person name="Kohler A."/>
            <person name="Kuees U."/>
            <person name="Lindquist E.A."/>
            <person name="Lucas S.M."/>
            <person name="Mago R."/>
            <person name="Mauceli E."/>
            <person name="Morin E."/>
            <person name="Murat C."/>
            <person name="Pangilinan J.L."/>
            <person name="Park R."/>
            <person name="Pearson M."/>
            <person name="Quesneville H."/>
            <person name="Rouhier N."/>
            <person name="Sakthikumar S."/>
            <person name="Salamov A.A."/>
            <person name="Schmutz J."/>
            <person name="Selles B."/>
            <person name="Shapiro H."/>
            <person name="Tanguay P."/>
            <person name="Tuskan G.A."/>
            <person name="Henrissat B."/>
            <person name="Van de Peer Y."/>
            <person name="Rouze P."/>
            <person name="Ellis J.G."/>
            <person name="Dodds P.N."/>
            <person name="Schein J.E."/>
            <person name="Zhong S."/>
            <person name="Hamelin R.C."/>
            <person name="Grigoriev I.V."/>
            <person name="Szabo L.J."/>
            <person name="Martin F."/>
        </authorList>
    </citation>
    <scope>NUCLEOTIDE SEQUENCE [LARGE SCALE GENOMIC DNA]</scope>
    <source>
        <strain evidence="3">98AG31 / pathotype 3-4-7</strain>
    </source>
</reference>
<organism evidence="3">
    <name type="scientific">Melampsora larici-populina (strain 98AG31 / pathotype 3-4-7)</name>
    <name type="common">Poplar leaf rust fungus</name>
    <dbReference type="NCBI Taxonomy" id="747676"/>
    <lineage>
        <taxon>Eukaryota</taxon>
        <taxon>Fungi</taxon>
        <taxon>Dikarya</taxon>
        <taxon>Basidiomycota</taxon>
        <taxon>Pucciniomycotina</taxon>
        <taxon>Pucciniomycetes</taxon>
        <taxon>Pucciniales</taxon>
        <taxon>Melampsoraceae</taxon>
        <taxon>Melampsora</taxon>
    </lineage>
</organism>
<dbReference type="Proteomes" id="UP000001072">
    <property type="component" value="Unassembled WGS sequence"/>
</dbReference>
<dbReference type="OrthoDB" id="10250354at2759"/>